<evidence type="ECO:0000256" key="2">
    <source>
        <dbReference type="ARBA" id="ARBA00022475"/>
    </source>
</evidence>
<dbReference type="PANTHER" id="PTHR30086:SF20">
    <property type="entry name" value="ARGININE EXPORTER PROTEIN ARGO-RELATED"/>
    <property type="match status" value="1"/>
</dbReference>
<keyword evidence="2" id="KW-1003">Cell membrane</keyword>
<reference evidence="7 8" key="1">
    <citation type="submission" date="2019-03" db="EMBL/GenBank/DDBJ databases">
        <title>Rhizobium sp. nov., an bacterium isolated from biocrust in Mu Us Desert.</title>
        <authorList>
            <person name="Lixiong L."/>
        </authorList>
    </citation>
    <scope>NUCLEOTIDE SEQUENCE [LARGE SCALE GENOMIC DNA]</scope>
    <source>
        <strain evidence="7 8">SPY-1</strain>
    </source>
</reference>
<accession>A0A4R5U9H3</accession>
<evidence type="ECO:0000256" key="4">
    <source>
        <dbReference type="ARBA" id="ARBA00022989"/>
    </source>
</evidence>
<evidence type="ECO:0000256" key="5">
    <source>
        <dbReference type="ARBA" id="ARBA00023136"/>
    </source>
</evidence>
<dbReference type="OrthoDB" id="7346064at2"/>
<keyword evidence="3 6" id="KW-0812">Transmembrane</keyword>
<evidence type="ECO:0000313" key="7">
    <source>
        <dbReference type="EMBL" id="TDK31265.1"/>
    </source>
</evidence>
<keyword evidence="5 6" id="KW-0472">Membrane</keyword>
<gene>
    <name evidence="7" type="ORF">E2F50_20190</name>
</gene>
<keyword evidence="8" id="KW-1185">Reference proteome</keyword>
<dbReference type="GO" id="GO:0005886">
    <property type="term" value="C:plasma membrane"/>
    <property type="evidence" value="ECO:0007669"/>
    <property type="project" value="UniProtKB-SubCell"/>
</dbReference>
<comment type="subcellular location">
    <subcellularLocation>
        <location evidence="1">Cell membrane</location>
        <topology evidence="1">Multi-pass membrane protein</topology>
    </subcellularLocation>
</comment>
<feature type="transmembrane region" description="Helical" evidence="6">
    <location>
        <begin position="41"/>
        <end position="64"/>
    </location>
</feature>
<feature type="transmembrane region" description="Helical" evidence="6">
    <location>
        <begin position="152"/>
        <end position="174"/>
    </location>
</feature>
<dbReference type="RefSeq" id="WP_133317981.1">
    <property type="nucleotide sequence ID" value="NZ_SMTL01000007.1"/>
</dbReference>
<feature type="transmembrane region" description="Helical" evidence="6">
    <location>
        <begin position="70"/>
        <end position="90"/>
    </location>
</feature>
<evidence type="ECO:0000256" key="1">
    <source>
        <dbReference type="ARBA" id="ARBA00004651"/>
    </source>
</evidence>
<keyword evidence="4 6" id="KW-1133">Transmembrane helix</keyword>
<sequence>MDFDLPIIATALGLYLAGVVSPGPNFALVSRMAVSGAKQSAIGATLGLASASTLYAVLTMTGLALLLTQIGWLSAALQIAGGCYLIYLGLKAWVNGDSGTYGDTSRGVGSFWSGLQSGTIVNLANPKCIAFFVSLYAVAIPASATLSTKLAILAGGFLLEIIWYGLVITLLSTAPARSAFKRFGRWIERAVGTLLAGFGLRLIAEKL</sequence>
<proteinExistence type="predicted"/>
<dbReference type="EMBL" id="SMTL01000007">
    <property type="protein sequence ID" value="TDK31265.1"/>
    <property type="molecule type" value="Genomic_DNA"/>
</dbReference>
<dbReference type="GO" id="GO:0015171">
    <property type="term" value="F:amino acid transmembrane transporter activity"/>
    <property type="evidence" value="ECO:0007669"/>
    <property type="project" value="TreeGrafter"/>
</dbReference>
<evidence type="ECO:0000313" key="8">
    <source>
        <dbReference type="Proteomes" id="UP000295238"/>
    </source>
</evidence>
<dbReference type="Proteomes" id="UP000295238">
    <property type="component" value="Unassembled WGS sequence"/>
</dbReference>
<dbReference type="PANTHER" id="PTHR30086">
    <property type="entry name" value="ARGININE EXPORTER PROTEIN ARGO"/>
    <property type="match status" value="1"/>
</dbReference>
<dbReference type="InterPro" id="IPR001123">
    <property type="entry name" value="LeuE-type"/>
</dbReference>
<evidence type="ECO:0000256" key="6">
    <source>
        <dbReference type="SAM" id="Phobius"/>
    </source>
</evidence>
<name>A0A4R5U9H3_9HYPH</name>
<feature type="transmembrane region" description="Helical" evidence="6">
    <location>
        <begin position="6"/>
        <end position="29"/>
    </location>
</feature>
<dbReference type="Pfam" id="PF01810">
    <property type="entry name" value="LysE"/>
    <property type="match status" value="1"/>
</dbReference>
<comment type="caution">
    <text evidence="7">The sequence shown here is derived from an EMBL/GenBank/DDBJ whole genome shotgun (WGS) entry which is preliminary data.</text>
</comment>
<protein>
    <submittedName>
        <fullName evidence="7">Threonine transporter</fullName>
    </submittedName>
</protein>
<organism evidence="7 8">
    <name type="scientific">Rhizobium deserti</name>
    <dbReference type="NCBI Taxonomy" id="2547961"/>
    <lineage>
        <taxon>Bacteria</taxon>
        <taxon>Pseudomonadati</taxon>
        <taxon>Pseudomonadota</taxon>
        <taxon>Alphaproteobacteria</taxon>
        <taxon>Hyphomicrobiales</taxon>
        <taxon>Rhizobiaceae</taxon>
        <taxon>Rhizobium/Agrobacterium group</taxon>
        <taxon>Rhizobium</taxon>
    </lineage>
</organism>
<feature type="transmembrane region" description="Helical" evidence="6">
    <location>
        <begin position="128"/>
        <end position="146"/>
    </location>
</feature>
<dbReference type="AlphaFoldDB" id="A0A4R5U9H3"/>
<evidence type="ECO:0000256" key="3">
    <source>
        <dbReference type="ARBA" id="ARBA00022692"/>
    </source>
</evidence>